<feature type="compositionally biased region" description="Basic and acidic residues" evidence="1">
    <location>
        <begin position="1"/>
        <end position="14"/>
    </location>
</feature>
<proteinExistence type="predicted"/>
<evidence type="ECO:0000256" key="1">
    <source>
        <dbReference type="SAM" id="MobiDB-lite"/>
    </source>
</evidence>
<reference evidence="2 3" key="1">
    <citation type="submission" date="2016-12" db="EMBL/GenBank/DDBJ databases">
        <authorList>
            <person name="Song W.-J."/>
            <person name="Kurnit D.M."/>
        </authorList>
    </citation>
    <scope>NUCLEOTIDE SEQUENCE [LARGE SCALE GENOMIC DNA]</scope>
    <source>
        <strain evidence="2 3">STM7296</strain>
    </source>
</reference>
<gene>
    <name evidence="2" type="ORF">BN2475_320095</name>
</gene>
<name>A0A1N7S4K7_9BURK</name>
<dbReference type="EMBL" id="CYGX02000032">
    <property type="protein sequence ID" value="SIT41922.1"/>
    <property type="molecule type" value="Genomic_DNA"/>
</dbReference>
<organism evidence="2 3">
    <name type="scientific">Paraburkholderia ribeironis</name>
    <dbReference type="NCBI Taxonomy" id="1247936"/>
    <lineage>
        <taxon>Bacteria</taxon>
        <taxon>Pseudomonadati</taxon>
        <taxon>Pseudomonadota</taxon>
        <taxon>Betaproteobacteria</taxon>
        <taxon>Burkholderiales</taxon>
        <taxon>Burkholderiaceae</taxon>
        <taxon>Paraburkholderia</taxon>
    </lineage>
</organism>
<evidence type="ECO:0000313" key="3">
    <source>
        <dbReference type="Proteomes" id="UP000187012"/>
    </source>
</evidence>
<dbReference type="Proteomes" id="UP000187012">
    <property type="component" value="Unassembled WGS sequence"/>
</dbReference>
<feature type="region of interest" description="Disordered" evidence="1">
    <location>
        <begin position="1"/>
        <end position="37"/>
    </location>
</feature>
<accession>A0A1N7S4K7</accession>
<keyword evidence="3" id="KW-1185">Reference proteome</keyword>
<dbReference type="AlphaFoldDB" id="A0A1N7S4K7"/>
<dbReference type="STRING" id="1247936.BN2475_320095"/>
<sequence>MAGVRRGDRNRELACFDQGTDEATRMSPQADAGEGAS</sequence>
<protein>
    <submittedName>
        <fullName evidence="2">Uncharacterized protein</fullName>
    </submittedName>
</protein>
<evidence type="ECO:0000313" key="2">
    <source>
        <dbReference type="EMBL" id="SIT41922.1"/>
    </source>
</evidence>